<organism evidence="2 3">
    <name type="scientific">Elasticomyces elasticus</name>
    <dbReference type="NCBI Taxonomy" id="574655"/>
    <lineage>
        <taxon>Eukaryota</taxon>
        <taxon>Fungi</taxon>
        <taxon>Dikarya</taxon>
        <taxon>Ascomycota</taxon>
        <taxon>Pezizomycotina</taxon>
        <taxon>Dothideomycetes</taxon>
        <taxon>Dothideomycetidae</taxon>
        <taxon>Mycosphaerellales</taxon>
        <taxon>Teratosphaeriaceae</taxon>
        <taxon>Elasticomyces</taxon>
    </lineage>
</organism>
<protein>
    <submittedName>
        <fullName evidence="2">Uncharacterized protein</fullName>
    </submittedName>
</protein>
<comment type="caution">
    <text evidence="2">The sequence shown here is derived from an EMBL/GenBank/DDBJ whole genome shotgun (WGS) entry which is preliminary data.</text>
</comment>
<name>A0AAN7WQF6_9PEZI</name>
<dbReference type="EMBL" id="JAVRQU010000002">
    <property type="protein sequence ID" value="KAK5706417.1"/>
    <property type="molecule type" value="Genomic_DNA"/>
</dbReference>
<evidence type="ECO:0000313" key="2">
    <source>
        <dbReference type="EMBL" id="KAK5706417.1"/>
    </source>
</evidence>
<dbReference type="Proteomes" id="UP001310594">
    <property type="component" value="Unassembled WGS sequence"/>
</dbReference>
<gene>
    <name evidence="2" type="ORF">LTR97_001405</name>
</gene>
<sequence length="213" mass="24728">MSRAHRISAPDEKASSEQGHNLGKRCVTVKRIIPTVKKRSHQTPSRNERRLKQKRRKRSPLELLPQELLDMVYGYLGPIHICATDCGVRWGFLDPLITWIEVLKLHWRHRPLRLTVLFGREAGFDWPKGVKEWWCRSGPQFRKLNEAIRDDPGLFRKGILFELQDIADGPDKCEVISRLGKRIKAVKAARRKGWRLRLARDEALKNAVAKSET</sequence>
<accession>A0AAN7WQF6</accession>
<feature type="region of interest" description="Disordered" evidence="1">
    <location>
        <begin position="37"/>
        <end position="57"/>
    </location>
</feature>
<reference evidence="2" key="1">
    <citation type="submission" date="2023-08" db="EMBL/GenBank/DDBJ databases">
        <title>Black Yeasts Isolated from many extreme environments.</title>
        <authorList>
            <person name="Coleine C."/>
            <person name="Stajich J.E."/>
            <person name="Selbmann L."/>
        </authorList>
    </citation>
    <scope>NUCLEOTIDE SEQUENCE</scope>
    <source>
        <strain evidence="2">CCFEE 5810</strain>
    </source>
</reference>
<dbReference type="AlphaFoldDB" id="A0AAN7WQF6"/>
<feature type="region of interest" description="Disordered" evidence="1">
    <location>
        <begin position="1"/>
        <end position="23"/>
    </location>
</feature>
<evidence type="ECO:0000313" key="3">
    <source>
        <dbReference type="Proteomes" id="UP001310594"/>
    </source>
</evidence>
<evidence type="ECO:0000256" key="1">
    <source>
        <dbReference type="SAM" id="MobiDB-lite"/>
    </source>
</evidence>
<proteinExistence type="predicted"/>